<evidence type="ECO:0000256" key="4">
    <source>
        <dbReference type="PROSITE-ProRule" id="PRU00024"/>
    </source>
</evidence>
<dbReference type="VEuPathDB" id="FungiDB:AWRI3580_g3744"/>
<dbReference type="PANTHER" id="PTHR13513">
    <property type="entry name" value="E3 UBIQUITIN-PROTEIN LIGASE UBR7"/>
    <property type="match status" value="1"/>
</dbReference>
<dbReference type="Pfam" id="PF02207">
    <property type="entry name" value="zf-UBR"/>
    <property type="match status" value="1"/>
</dbReference>
<name>A0A1E5R8D2_HANUV</name>
<dbReference type="InterPro" id="IPR013083">
    <property type="entry name" value="Znf_RING/FYVE/PHD"/>
</dbReference>
<dbReference type="GO" id="GO:0005737">
    <property type="term" value="C:cytoplasm"/>
    <property type="evidence" value="ECO:0007669"/>
    <property type="project" value="TreeGrafter"/>
</dbReference>
<dbReference type="EMBL" id="LPNN01000009">
    <property type="protein sequence ID" value="OEJ82783.1"/>
    <property type="molecule type" value="Genomic_DNA"/>
</dbReference>
<organism evidence="6 7">
    <name type="scientific">Hanseniaspora uvarum</name>
    <name type="common">Yeast</name>
    <name type="synonym">Kloeckera apiculata</name>
    <dbReference type="NCBI Taxonomy" id="29833"/>
    <lineage>
        <taxon>Eukaryota</taxon>
        <taxon>Fungi</taxon>
        <taxon>Dikarya</taxon>
        <taxon>Ascomycota</taxon>
        <taxon>Saccharomycotina</taxon>
        <taxon>Saccharomycetes</taxon>
        <taxon>Saccharomycodales</taxon>
        <taxon>Saccharomycodaceae</taxon>
        <taxon>Hanseniaspora</taxon>
    </lineage>
</organism>
<evidence type="ECO:0000259" key="5">
    <source>
        <dbReference type="PROSITE" id="PS50119"/>
    </source>
</evidence>
<proteinExistence type="predicted"/>
<reference evidence="7" key="1">
    <citation type="journal article" date="2016" name="Genome Announc.">
        <title>Genome sequences of three species of Hanseniaspora isolated from spontaneous wine fermentations.</title>
        <authorList>
            <person name="Sternes P.R."/>
            <person name="Lee D."/>
            <person name="Kutyna D.R."/>
            <person name="Borneman A.R."/>
        </authorList>
    </citation>
    <scope>NUCLEOTIDE SEQUENCE [LARGE SCALE GENOMIC DNA]</scope>
    <source>
        <strain evidence="7">AWRI3580</strain>
    </source>
</reference>
<protein>
    <submittedName>
        <fullName evidence="6">Protein mlo2</fullName>
    </submittedName>
</protein>
<dbReference type="GO" id="GO:0061630">
    <property type="term" value="F:ubiquitin protein ligase activity"/>
    <property type="evidence" value="ECO:0007669"/>
    <property type="project" value="InterPro"/>
</dbReference>
<comment type="caution">
    <text evidence="6">The sequence shown here is derived from an EMBL/GenBank/DDBJ whole genome shotgun (WGS) entry which is preliminary data.</text>
</comment>
<dbReference type="Proteomes" id="UP000095358">
    <property type="component" value="Unassembled WGS sequence"/>
</dbReference>
<evidence type="ECO:0000313" key="7">
    <source>
        <dbReference type="Proteomes" id="UP000095358"/>
    </source>
</evidence>
<dbReference type="PANTHER" id="PTHR13513:SF9">
    <property type="entry name" value="E3 UBIQUITIN-PROTEIN LIGASE UBR7-RELATED"/>
    <property type="match status" value="1"/>
</dbReference>
<dbReference type="InterPro" id="IPR040204">
    <property type="entry name" value="UBR7"/>
</dbReference>
<evidence type="ECO:0000256" key="1">
    <source>
        <dbReference type="ARBA" id="ARBA00022723"/>
    </source>
</evidence>
<keyword evidence="1" id="KW-0479">Metal-binding</keyword>
<feature type="domain" description="B box-type" evidence="5">
    <location>
        <begin position="29"/>
        <end position="74"/>
    </location>
</feature>
<dbReference type="InterPro" id="IPR011011">
    <property type="entry name" value="Znf_FYVE_PHD"/>
</dbReference>
<dbReference type="InterPro" id="IPR001965">
    <property type="entry name" value="Znf_PHD"/>
</dbReference>
<sequence length="366" mass="42764">MNIDGIIDAVDYLENQDKRDYDAYEALPYKFDTCTFNVEDAKRQMIFSCLDCKVGICYSCSISCEHYKHELIEVGYKKEFDCECGSLKNDKDFNCTLFDKKGIDYELENTKGRNFNGEFCFCDGNPLSDGDDKMVQCTLGHSCNEDWFHLGCLNLGKYRLEEDDFDEFICSDCYNTYKSMFDEIFNKYDKMAKLLLIKITTLQPEYELKPALLLKENYSKLFQYILNKEKQSQHSSLETFLNKIVYHDLVNPYKLYEPPKEEFTSIIKVDSTNYIADEDTYSKNETDIMRIAVEEKKLDVEKFNVFKEGLKTFLTGFAKNKDVVKKEDIDYFFKNLKSESVETAVDNNDLSTFSNPESELEELESD</sequence>
<dbReference type="SUPFAM" id="SSF57903">
    <property type="entry name" value="FYVE/PHD zinc finger"/>
    <property type="match status" value="1"/>
</dbReference>
<dbReference type="GO" id="GO:0008270">
    <property type="term" value="F:zinc ion binding"/>
    <property type="evidence" value="ECO:0007669"/>
    <property type="project" value="UniProtKB-KW"/>
</dbReference>
<accession>A0A1E5R8D2</accession>
<keyword evidence="2 4" id="KW-0863">Zinc-finger</keyword>
<evidence type="ECO:0000256" key="2">
    <source>
        <dbReference type="ARBA" id="ARBA00022771"/>
    </source>
</evidence>
<dbReference type="InterPro" id="IPR003126">
    <property type="entry name" value="Znf_UBR"/>
</dbReference>
<dbReference type="InterPro" id="IPR000315">
    <property type="entry name" value="Znf_B-box"/>
</dbReference>
<dbReference type="AlphaFoldDB" id="A0A1E5R8D2"/>
<dbReference type="Gene3D" id="3.30.40.10">
    <property type="entry name" value="Zinc/RING finger domain, C3HC4 (zinc finger)"/>
    <property type="match status" value="1"/>
</dbReference>
<keyword evidence="3" id="KW-0862">Zinc</keyword>
<dbReference type="SMART" id="SM00249">
    <property type="entry name" value="PHD"/>
    <property type="match status" value="1"/>
</dbReference>
<dbReference type="OrthoDB" id="5795902at2759"/>
<gene>
    <name evidence="6" type="ORF">AWRI3580_g3744</name>
</gene>
<keyword evidence="7" id="KW-1185">Reference proteome</keyword>
<evidence type="ECO:0000256" key="3">
    <source>
        <dbReference type="ARBA" id="ARBA00022833"/>
    </source>
</evidence>
<evidence type="ECO:0000313" key="6">
    <source>
        <dbReference type="EMBL" id="OEJ82783.1"/>
    </source>
</evidence>
<dbReference type="PROSITE" id="PS50119">
    <property type="entry name" value="ZF_BBOX"/>
    <property type="match status" value="1"/>
</dbReference>